<feature type="transmembrane region" description="Helical" evidence="1">
    <location>
        <begin position="21"/>
        <end position="43"/>
    </location>
</feature>
<accession>A0A9P4DNV5</accession>
<dbReference type="RefSeq" id="WP_082426754.1">
    <property type="nucleotide sequence ID" value="NZ_DAWDUM010000003.1"/>
</dbReference>
<sequence length="322" mass="38267">MYRTIRLYGSKIINIVRLSSFLRIRTLCVLFIQLIRDFFYFHFKECCFFENQKIDSIRRWMDEHYCDMVPATFPSLQEKSNNDPVWIFWYQGETAMPEIVKICYNSIVSNIHDRPVHLLTKDNIASHVTLPNYIYDRLNRGELSYTHFSDILRICLLFDKGGIWMDSTLLITDSISIPAPDYFHSIKIVTGSNTTISAYRWATFFLASTHGNPAFGTIQSIFLKYLQEYNKMIDYLLIDYIFDLIYRKNDSFRRSVDTMPYTSPYLHQLLSEMNQPYDAEKFDRIKQETTVFKLNHRLSYYETADGKETLYGYLKNKFLNTK</sequence>
<dbReference type="Gene3D" id="3.90.550.20">
    <property type="match status" value="1"/>
</dbReference>
<dbReference type="GO" id="GO:0016757">
    <property type="term" value="F:glycosyltransferase activity"/>
    <property type="evidence" value="ECO:0007669"/>
    <property type="project" value="InterPro"/>
</dbReference>
<evidence type="ECO:0008006" key="4">
    <source>
        <dbReference type="Google" id="ProtNLM"/>
    </source>
</evidence>
<dbReference type="Pfam" id="PF05704">
    <property type="entry name" value="Caps_synth"/>
    <property type="match status" value="1"/>
</dbReference>
<dbReference type="InterPro" id="IPR029044">
    <property type="entry name" value="Nucleotide-diphossugar_trans"/>
</dbReference>
<reference evidence="2 3" key="1">
    <citation type="journal article" date="2019" name="Nat. Med.">
        <title>A library of human gut bacterial isolates paired with longitudinal multiomics data enables mechanistic microbiome research.</title>
        <authorList>
            <person name="Poyet M."/>
            <person name="Groussin M."/>
            <person name="Gibbons S.M."/>
            <person name="Avila-Pacheco J."/>
            <person name="Jiang X."/>
            <person name="Kearney S.M."/>
            <person name="Perrotta A.R."/>
            <person name="Berdy B."/>
            <person name="Zhao S."/>
            <person name="Lieberman T.D."/>
            <person name="Swanson P.K."/>
            <person name="Smith M."/>
            <person name="Roesemann S."/>
            <person name="Alexander J.E."/>
            <person name="Rich S.A."/>
            <person name="Livny J."/>
            <person name="Vlamakis H."/>
            <person name="Clish C."/>
            <person name="Bullock K."/>
            <person name="Deik A."/>
            <person name="Scott J."/>
            <person name="Pierce K.A."/>
            <person name="Xavier R.J."/>
            <person name="Alm E.J."/>
        </authorList>
    </citation>
    <scope>NUCLEOTIDE SEQUENCE [LARGE SCALE GENOMIC DNA]</scope>
    <source>
        <strain evidence="2 3">BIOML-A204</strain>
    </source>
</reference>
<dbReference type="EMBL" id="VVUY01000007">
    <property type="protein sequence ID" value="KAA2560492.1"/>
    <property type="molecule type" value="Genomic_DNA"/>
</dbReference>
<organism evidence="2 3">
    <name type="scientific">Alistipes onderdonkii</name>
    <dbReference type="NCBI Taxonomy" id="328813"/>
    <lineage>
        <taxon>Bacteria</taxon>
        <taxon>Pseudomonadati</taxon>
        <taxon>Bacteroidota</taxon>
        <taxon>Bacteroidia</taxon>
        <taxon>Bacteroidales</taxon>
        <taxon>Rikenellaceae</taxon>
        <taxon>Alistipes</taxon>
    </lineage>
</organism>
<comment type="caution">
    <text evidence="2">The sequence shown here is derived from an EMBL/GenBank/DDBJ whole genome shotgun (WGS) entry which is preliminary data.</text>
</comment>
<dbReference type="SUPFAM" id="SSF53448">
    <property type="entry name" value="Nucleotide-diphospho-sugar transferases"/>
    <property type="match status" value="1"/>
</dbReference>
<keyword evidence="1" id="KW-1133">Transmembrane helix</keyword>
<dbReference type="InterPro" id="IPR008441">
    <property type="entry name" value="AfumC-like_glycosyl_Trfase"/>
</dbReference>
<proteinExistence type="predicted"/>
<evidence type="ECO:0000313" key="2">
    <source>
        <dbReference type="EMBL" id="KAA2560492.1"/>
    </source>
</evidence>
<evidence type="ECO:0000256" key="1">
    <source>
        <dbReference type="SAM" id="Phobius"/>
    </source>
</evidence>
<name>A0A9P4DNV5_9BACT</name>
<dbReference type="AlphaFoldDB" id="A0A9P4DNV5"/>
<gene>
    <name evidence="2" type="ORF">F2S36_10300</name>
</gene>
<keyword evidence="1" id="KW-0812">Transmembrane</keyword>
<dbReference type="Proteomes" id="UP000323119">
    <property type="component" value="Unassembled WGS sequence"/>
</dbReference>
<evidence type="ECO:0000313" key="3">
    <source>
        <dbReference type="Proteomes" id="UP000323119"/>
    </source>
</evidence>
<protein>
    <recommendedName>
        <fullName evidence="4">Capsular biosynthesis protein</fullName>
    </recommendedName>
</protein>
<keyword evidence="1" id="KW-0472">Membrane</keyword>